<comment type="caution">
    <text evidence="7">The sequence shown here is derived from an EMBL/GenBank/DDBJ whole genome shotgun (WGS) entry which is preliminary data.</text>
</comment>
<protein>
    <recommendedName>
        <fullName evidence="6">FAD-binding PCMH-type domain-containing protein</fullName>
    </recommendedName>
</protein>
<dbReference type="Proteomes" id="UP000622797">
    <property type="component" value="Unassembled WGS sequence"/>
</dbReference>
<dbReference type="Gene3D" id="3.30.43.10">
    <property type="entry name" value="Uridine Diphospho-n-acetylenolpyruvylglucosamine Reductase, domain 2"/>
    <property type="match status" value="1"/>
</dbReference>
<dbReference type="Pfam" id="PF01565">
    <property type="entry name" value="FAD_binding_4"/>
    <property type="match status" value="1"/>
</dbReference>
<dbReference type="InterPro" id="IPR016167">
    <property type="entry name" value="FAD-bd_PCMH_sub1"/>
</dbReference>
<dbReference type="Pfam" id="PF02913">
    <property type="entry name" value="FAD-oxidase_C"/>
    <property type="match status" value="1"/>
</dbReference>
<evidence type="ECO:0000313" key="7">
    <source>
        <dbReference type="EMBL" id="KAF4950173.1"/>
    </source>
</evidence>
<dbReference type="OrthoDB" id="5332616at2759"/>
<dbReference type="GO" id="GO:0071949">
    <property type="term" value="F:FAD binding"/>
    <property type="evidence" value="ECO:0007669"/>
    <property type="project" value="InterPro"/>
</dbReference>
<dbReference type="Gene3D" id="3.30.465.10">
    <property type="match status" value="1"/>
</dbReference>
<dbReference type="PANTHER" id="PTHR11748">
    <property type="entry name" value="D-LACTATE DEHYDROGENASE"/>
    <property type="match status" value="1"/>
</dbReference>
<accession>A0A8H4T2K4</accession>
<name>A0A8H4T2K4_9HYPO</name>
<reference evidence="7" key="2">
    <citation type="submission" date="2020-05" db="EMBL/GenBank/DDBJ databases">
        <authorList>
            <person name="Kim H.-S."/>
            <person name="Proctor R.H."/>
            <person name="Brown D.W."/>
        </authorList>
    </citation>
    <scope>NUCLEOTIDE SEQUENCE</scope>
    <source>
        <strain evidence="7">NRRL 20472</strain>
    </source>
</reference>
<dbReference type="EMBL" id="JABEXW010000980">
    <property type="protein sequence ID" value="KAF4950173.1"/>
    <property type="molecule type" value="Genomic_DNA"/>
</dbReference>
<evidence type="ECO:0000256" key="3">
    <source>
        <dbReference type="ARBA" id="ARBA00022827"/>
    </source>
</evidence>
<reference evidence="7" key="1">
    <citation type="journal article" date="2020" name="BMC Genomics">
        <title>Correction to: Identification and distribution of gene clusters required for synthesis of sphingolipid metabolism inhibitors in diverse species of the filamentous fungus Fusarium.</title>
        <authorList>
            <person name="Kim H.S."/>
            <person name="Lohmar J.M."/>
            <person name="Busman M."/>
            <person name="Brown D.W."/>
            <person name="Naumann T.A."/>
            <person name="Divon H.H."/>
            <person name="Lysoe E."/>
            <person name="Uhlig S."/>
            <person name="Proctor R.H."/>
        </authorList>
    </citation>
    <scope>NUCLEOTIDE SEQUENCE</scope>
    <source>
        <strain evidence="7">NRRL 20472</strain>
    </source>
</reference>
<dbReference type="InterPro" id="IPR016171">
    <property type="entry name" value="Vanillyl_alc_oxidase_C-sub2"/>
</dbReference>
<dbReference type="AlphaFoldDB" id="A0A8H4T2K4"/>
<dbReference type="GO" id="GO:0008720">
    <property type="term" value="F:D-lactate dehydrogenase (NAD+) activity"/>
    <property type="evidence" value="ECO:0007669"/>
    <property type="project" value="TreeGrafter"/>
</dbReference>
<organism evidence="7 8">
    <name type="scientific">Fusarium sarcochroum</name>
    <dbReference type="NCBI Taxonomy" id="1208366"/>
    <lineage>
        <taxon>Eukaryota</taxon>
        <taxon>Fungi</taxon>
        <taxon>Dikarya</taxon>
        <taxon>Ascomycota</taxon>
        <taxon>Pezizomycotina</taxon>
        <taxon>Sordariomycetes</taxon>
        <taxon>Hypocreomycetidae</taxon>
        <taxon>Hypocreales</taxon>
        <taxon>Nectriaceae</taxon>
        <taxon>Fusarium</taxon>
        <taxon>Fusarium lateritium species complex</taxon>
    </lineage>
</organism>
<dbReference type="Gene3D" id="1.10.45.10">
    <property type="entry name" value="Vanillyl-alcohol Oxidase, Chain A, domain 4"/>
    <property type="match status" value="1"/>
</dbReference>
<dbReference type="GO" id="GO:0005739">
    <property type="term" value="C:mitochondrion"/>
    <property type="evidence" value="ECO:0007669"/>
    <property type="project" value="TreeGrafter"/>
</dbReference>
<dbReference type="Gene3D" id="3.40.462.10">
    <property type="entry name" value="FAD-linked oxidases, C-terminal domain"/>
    <property type="match status" value="1"/>
</dbReference>
<keyword evidence="4" id="KW-0560">Oxidoreductase</keyword>
<evidence type="ECO:0000256" key="4">
    <source>
        <dbReference type="ARBA" id="ARBA00023002"/>
    </source>
</evidence>
<dbReference type="InterPro" id="IPR004113">
    <property type="entry name" value="FAD-bd_oxidored_4_C"/>
</dbReference>
<proteinExistence type="predicted"/>
<dbReference type="InterPro" id="IPR006094">
    <property type="entry name" value="Oxid_FAD_bind_N"/>
</dbReference>
<keyword evidence="8" id="KW-1185">Reference proteome</keyword>
<dbReference type="InterPro" id="IPR016166">
    <property type="entry name" value="FAD-bd_PCMH"/>
</dbReference>
<feature type="region of interest" description="Disordered" evidence="5">
    <location>
        <begin position="1"/>
        <end position="21"/>
    </location>
</feature>
<dbReference type="GO" id="GO:0004458">
    <property type="term" value="F:D-lactate dehydrogenase (cytochrome) activity"/>
    <property type="evidence" value="ECO:0007669"/>
    <property type="project" value="TreeGrafter"/>
</dbReference>
<evidence type="ECO:0000259" key="6">
    <source>
        <dbReference type="PROSITE" id="PS51387"/>
    </source>
</evidence>
<keyword evidence="3" id="KW-0274">FAD</keyword>
<evidence type="ECO:0000256" key="1">
    <source>
        <dbReference type="ARBA" id="ARBA00001974"/>
    </source>
</evidence>
<dbReference type="InterPro" id="IPR036318">
    <property type="entry name" value="FAD-bd_PCMH-like_sf"/>
</dbReference>
<dbReference type="PANTHER" id="PTHR11748:SF114">
    <property type="entry name" value="ARYL-ALCOHOL OXIDASE VANILLYL-ALCOHOL OXIDASE (AFU_ORTHOLOGUE AFUA_3G09500)-RELATED"/>
    <property type="match status" value="1"/>
</dbReference>
<evidence type="ECO:0000256" key="2">
    <source>
        <dbReference type="ARBA" id="ARBA00022630"/>
    </source>
</evidence>
<dbReference type="PROSITE" id="PS51387">
    <property type="entry name" value="FAD_PCMH"/>
    <property type="match status" value="1"/>
</dbReference>
<feature type="compositionally biased region" description="Polar residues" evidence="5">
    <location>
        <begin position="1"/>
        <end position="14"/>
    </location>
</feature>
<keyword evidence="2" id="KW-0285">Flavoprotein</keyword>
<dbReference type="SUPFAM" id="SSF56176">
    <property type="entry name" value="FAD-binding/transporter-associated domain-like"/>
    <property type="match status" value="1"/>
</dbReference>
<gene>
    <name evidence="7" type="ORF">FSARC_13279</name>
</gene>
<evidence type="ECO:0000313" key="8">
    <source>
        <dbReference type="Proteomes" id="UP000622797"/>
    </source>
</evidence>
<feature type="domain" description="FAD-binding PCMH-type" evidence="6">
    <location>
        <begin position="76"/>
        <end position="271"/>
    </location>
</feature>
<dbReference type="InterPro" id="IPR016164">
    <property type="entry name" value="FAD-linked_Oxase-like_C"/>
</dbReference>
<comment type="cofactor">
    <cofactor evidence="1">
        <name>FAD</name>
        <dbReference type="ChEBI" id="CHEBI:57692"/>
    </cofactor>
</comment>
<dbReference type="SUPFAM" id="SSF55103">
    <property type="entry name" value="FAD-linked oxidases, C-terminal domain"/>
    <property type="match status" value="1"/>
</dbReference>
<dbReference type="InterPro" id="IPR016169">
    <property type="entry name" value="FAD-bd_PCMH_sub2"/>
</dbReference>
<dbReference type="InterPro" id="IPR016170">
    <property type="entry name" value="Cytok_DH_C_sf"/>
</dbReference>
<evidence type="ECO:0000256" key="5">
    <source>
        <dbReference type="SAM" id="MobiDB-lite"/>
    </source>
</evidence>
<dbReference type="GO" id="GO:1903457">
    <property type="term" value="P:lactate catabolic process"/>
    <property type="evidence" value="ECO:0007669"/>
    <property type="project" value="TreeGrafter"/>
</dbReference>
<sequence>MSHQSKQNAESTGSAADPIVLPPKISSETFQTFITEAKGVSGSDNVTIVSSSGQFNKQDYLDQSKVHDMFHIAGKEHFISSAVITPRDVSEVQSIVKLANKYSVPLWPLSVGRNVGYGGAAPRVPGSVALDLGKHMNRILNVDVDGAYALVEPGVTYTDLHQYLVDNNLRDKLWVDVPDLGGGSILGNTTERGVGYTPYGDHFMMHCGMEVVLPDGTLVRTGMGALPNPNADPNAPPHEQEPNSAWQLFNYGFGPYNDGIFTQSSLGIVVKMGVWLMVNPGGYQSYMITIPRDEDLHKAIEIIRPLRTSMVLQNVPTVRHVLLDAAVMGNRASYTTSKKPLNDKEIDEIAKKLNLGRWNFYGALYGPEPIRKAMWEVVKQSFSAIPGAKFYFPEDMPDNVVLQTRHLTMQGIPTCTELEWVNWLPNGAHLFFSPIAKVTGDDAMAQYHLTRTRCEEAGFDFIGTFVVGMREMHHIVCLVFNREDEDSCRRAHKLICTLIDEAAQRGWGEYRTHLALMDQIAQTYNFNNNAQMHLNTLIKNALDPKGILAPGKNGIWPQNYKAEDFAVVPATEVPGPRL</sequence>